<evidence type="ECO:0000256" key="2">
    <source>
        <dbReference type="ARBA" id="ARBA00006966"/>
    </source>
</evidence>
<dbReference type="GO" id="GO:0006520">
    <property type="term" value="P:amino acid metabolic process"/>
    <property type="evidence" value="ECO:0007669"/>
    <property type="project" value="InterPro"/>
</dbReference>
<dbReference type="RefSeq" id="WP_073127641.1">
    <property type="nucleotide sequence ID" value="NZ_BAABCH010000071.1"/>
</dbReference>
<sequence length="344" mass="38703">MIRFNNDYNQGVHPEILDAFVKTNTESYGGYGLDEWCEKGAAAIKQYLGGKNADIHFLIGGTQVNYTVITAALRSFQGVISADTGHINNHETGAVENTGHKIHARKGVDGKLTASEIREEAEIYRTSGAKEHITQPKMVFLSFPSEYGTIYSKAELIEIHNVCKEYGLYLFIDGARMGYGLGSSVNDVTLADLAELSDVFYIGGTKCGAMFGEAVVIINDDLKDNFRSYMKQNGAMLAKGWLLGLQFYTLFKDGLYFEITKYADELAMKLKTAFEEKQIPFYIESFTNQQFVILTDNQMNKLSEKYAFEYQGKIDENHHMVRFCTSWSTRKEDVEALVKDISIL</sequence>
<dbReference type="Gene3D" id="3.90.1150.10">
    <property type="entry name" value="Aspartate Aminotransferase, domain 1"/>
    <property type="match status" value="1"/>
</dbReference>
<dbReference type="Proteomes" id="UP000243255">
    <property type="component" value="Unassembled WGS sequence"/>
</dbReference>
<dbReference type="STRING" id="1121321.SAMN04488530_1512"/>
<dbReference type="InterPro" id="IPR015422">
    <property type="entry name" value="PyrdxlP-dep_Trfase_small"/>
</dbReference>
<reference evidence="6" key="1">
    <citation type="submission" date="2016-11" db="EMBL/GenBank/DDBJ databases">
        <authorList>
            <person name="Varghese N."/>
            <person name="Submissions S."/>
        </authorList>
    </citation>
    <scope>NUCLEOTIDE SEQUENCE [LARGE SCALE GENOMIC DNA]</scope>
    <source>
        <strain evidence="6">DSM 2635</strain>
    </source>
</reference>
<proteinExistence type="inferred from homology"/>
<keyword evidence="6" id="KW-1185">Reference proteome</keyword>
<evidence type="ECO:0000313" key="6">
    <source>
        <dbReference type="Proteomes" id="UP000243255"/>
    </source>
</evidence>
<dbReference type="PANTHER" id="PTHR48097">
    <property type="entry name" value="L-THREONINE ALDOLASE-RELATED"/>
    <property type="match status" value="1"/>
</dbReference>
<accession>A0A1M5T2G3</accession>
<dbReference type="AlphaFoldDB" id="A0A1M5T2G3"/>
<gene>
    <name evidence="5" type="ORF">SAMN04488530_1512</name>
</gene>
<evidence type="ECO:0000313" key="5">
    <source>
        <dbReference type="EMBL" id="SHH44984.1"/>
    </source>
</evidence>
<keyword evidence="3" id="KW-0663">Pyridoxal phosphate</keyword>
<dbReference type="InterPro" id="IPR015421">
    <property type="entry name" value="PyrdxlP-dep_Trfase_major"/>
</dbReference>
<evidence type="ECO:0000256" key="3">
    <source>
        <dbReference type="ARBA" id="ARBA00022898"/>
    </source>
</evidence>
<feature type="domain" description="Aromatic amino acid beta-eliminating lyase/threonine aldolase" evidence="4">
    <location>
        <begin position="30"/>
        <end position="293"/>
    </location>
</feature>
<dbReference type="Gene3D" id="3.40.640.10">
    <property type="entry name" value="Type I PLP-dependent aspartate aminotransferase-like (Major domain)"/>
    <property type="match status" value="1"/>
</dbReference>
<dbReference type="GO" id="GO:0016829">
    <property type="term" value="F:lyase activity"/>
    <property type="evidence" value="ECO:0007669"/>
    <property type="project" value="InterPro"/>
</dbReference>
<evidence type="ECO:0000256" key="1">
    <source>
        <dbReference type="ARBA" id="ARBA00001933"/>
    </source>
</evidence>
<comment type="cofactor">
    <cofactor evidence="1">
        <name>pyridoxal 5'-phosphate</name>
        <dbReference type="ChEBI" id="CHEBI:597326"/>
    </cofactor>
</comment>
<dbReference type="EMBL" id="FQWX01000051">
    <property type="protein sequence ID" value="SHH44984.1"/>
    <property type="molecule type" value="Genomic_DNA"/>
</dbReference>
<comment type="similarity">
    <text evidence="2">Belongs to the threonine aldolase family.</text>
</comment>
<protein>
    <submittedName>
        <fullName evidence="5">L-threonine aldolase</fullName>
    </submittedName>
</protein>
<dbReference type="Pfam" id="PF01212">
    <property type="entry name" value="Beta_elim_lyase"/>
    <property type="match status" value="1"/>
</dbReference>
<dbReference type="SUPFAM" id="SSF53383">
    <property type="entry name" value="PLP-dependent transferases"/>
    <property type="match status" value="1"/>
</dbReference>
<dbReference type="InterPro" id="IPR001597">
    <property type="entry name" value="ArAA_b-elim_lyase/Thr_aldolase"/>
</dbReference>
<dbReference type="InterPro" id="IPR015424">
    <property type="entry name" value="PyrdxlP-dep_Trfase"/>
</dbReference>
<dbReference type="PANTHER" id="PTHR48097:SF5">
    <property type="entry name" value="LOW SPECIFICITY L-THREONINE ALDOLASE"/>
    <property type="match status" value="1"/>
</dbReference>
<name>A0A1M5T2G3_9FIRM</name>
<dbReference type="OrthoDB" id="9774495at2"/>
<evidence type="ECO:0000259" key="4">
    <source>
        <dbReference type="Pfam" id="PF01212"/>
    </source>
</evidence>
<organism evidence="5 6">
    <name type="scientific">Asaccharospora irregularis DSM 2635</name>
    <dbReference type="NCBI Taxonomy" id="1121321"/>
    <lineage>
        <taxon>Bacteria</taxon>
        <taxon>Bacillati</taxon>
        <taxon>Bacillota</taxon>
        <taxon>Clostridia</taxon>
        <taxon>Peptostreptococcales</taxon>
        <taxon>Peptostreptococcaceae</taxon>
        <taxon>Asaccharospora</taxon>
    </lineage>
</organism>